<evidence type="ECO:0000256" key="6">
    <source>
        <dbReference type="ARBA" id="ARBA00022490"/>
    </source>
</evidence>
<dbReference type="GO" id="GO:0032264">
    <property type="term" value="P:IMP salvage"/>
    <property type="evidence" value="ECO:0007669"/>
    <property type="project" value="UniProtKB-UniPathway"/>
</dbReference>
<comment type="subcellular location">
    <subcellularLocation>
        <location evidence="2 13">Cytoplasm</location>
    </subcellularLocation>
</comment>
<dbReference type="Gene3D" id="3.40.50.2020">
    <property type="match status" value="1"/>
</dbReference>
<dbReference type="GO" id="GO:0006166">
    <property type="term" value="P:purine ribonucleoside salvage"/>
    <property type="evidence" value="ECO:0007669"/>
    <property type="project" value="UniProtKB-KW"/>
</dbReference>
<dbReference type="GO" id="GO:0000287">
    <property type="term" value="F:magnesium ion binding"/>
    <property type="evidence" value="ECO:0007669"/>
    <property type="project" value="TreeGrafter"/>
</dbReference>
<keyword evidence="6 13" id="KW-0963">Cytoplasm</keyword>
<dbReference type="FunFam" id="3.40.50.2020:FF:000006">
    <property type="entry name" value="Hypoxanthine phosphoribosyltransferase"/>
    <property type="match status" value="1"/>
</dbReference>
<dbReference type="GO" id="GO:0006178">
    <property type="term" value="P:guanine salvage"/>
    <property type="evidence" value="ECO:0007669"/>
    <property type="project" value="TreeGrafter"/>
</dbReference>
<comment type="cofactor">
    <cofactor evidence="1 13">
        <name>Mg(2+)</name>
        <dbReference type="ChEBI" id="CHEBI:18420"/>
    </cofactor>
</comment>
<dbReference type="SUPFAM" id="SSF53271">
    <property type="entry name" value="PRTase-like"/>
    <property type="match status" value="1"/>
</dbReference>
<evidence type="ECO:0000256" key="5">
    <source>
        <dbReference type="ARBA" id="ARBA00011895"/>
    </source>
</evidence>
<evidence type="ECO:0000256" key="9">
    <source>
        <dbReference type="ARBA" id="ARBA00022723"/>
    </source>
</evidence>
<dbReference type="GO" id="GO:0004422">
    <property type="term" value="F:hypoxanthine phosphoribosyltransferase activity"/>
    <property type="evidence" value="ECO:0007669"/>
    <property type="project" value="InterPro"/>
</dbReference>
<evidence type="ECO:0000256" key="11">
    <source>
        <dbReference type="ARBA" id="ARBA00022741"/>
    </source>
</evidence>
<dbReference type="InterPro" id="IPR005904">
    <property type="entry name" value="Hxn_phspho_trans"/>
</dbReference>
<feature type="domain" description="Phosphoribosyltransferase" evidence="14">
    <location>
        <begin position="6"/>
        <end position="152"/>
    </location>
</feature>
<organism evidence="15">
    <name type="scientific">Arcella intermedia</name>
    <dbReference type="NCBI Taxonomy" id="1963864"/>
    <lineage>
        <taxon>Eukaryota</taxon>
        <taxon>Amoebozoa</taxon>
        <taxon>Tubulinea</taxon>
        <taxon>Elardia</taxon>
        <taxon>Arcellinida</taxon>
        <taxon>Sphaerothecina</taxon>
        <taxon>Arcellidae</taxon>
        <taxon>Arcella</taxon>
    </lineage>
</organism>
<keyword evidence="12 13" id="KW-0460">Magnesium</keyword>
<keyword evidence="11 13" id="KW-0547">Nucleotide-binding</keyword>
<dbReference type="NCBIfam" id="TIGR01203">
    <property type="entry name" value="HGPRTase"/>
    <property type="match status" value="1"/>
</dbReference>
<keyword evidence="7 13" id="KW-0328">Glycosyltransferase</keyword>
<dbReference type="GO" id="GO:0046100">
    <property type="term" value="P:hypoxanthine metabolic process"/>
    <property type="evidence" value="ECO:0007669"/>
    <property type="project" value="TreeGrafter"/>
</dbReference>
<keyword evidence="10 13" id="KW-0660">Purine salvage</keyword>
<dbReference type="CDD" id="cd06223">
    <property type="entry name" value="PRTases_typeI"/>
    <property type="match status" value="1"/>
</dbReference>
<dbReference type="UniPathway" id="UPA00591">
    <property type="reaction ID" value="UER00648"/>
</dbReference>
<evidence type="ECO:0000256" key="10">
    <source>
        <dbReference type="ARBA" id="ARBA00022726"/>
    </source>
</evidence>
<evidence type="ECO:0000259" key="14">
    <source>
        <dbReference type="Pfam" id="PF00156"/>
    </source>
</evidence>
<dbReference type="PANTHER" id="PTHR43340:SF1">
    <property type="entry name" value="HYPOXANTHINE PHOSPHORIBOSYLTRANSFERASE"/>
    <property type="match status" value="1"/>
</dbReference>
<evidence type="ECO:0000256" key="12">
    <source>
        <dbReference type="ARBA" id="ARBA00022842"/>
    </source>
</evidence>
<dbReference type="InterPro" id="IPR000836">
    <property type="entry name" value="PRTase_dom"/>
</dbReference>
<dbReference type="EMBL" id="GIBP01008758">
    <property type="protein sequence ID" value="NDV37727.1"/>
    <property type="molecule type" value="Transcribed_RNA"/>
</dbReference>
<dbReference type="GO" id="GO:0005829">
    <property type="term" value="C:cytosol"/>
    <property type="evidence" value="ECO:0007669"/>
    <property type="project" value="TreeGrafter"/>
</dbReference>
<evidence type="ECO:0000256" key="7">
    <source>
        <dbReference type="ARBA" id="ARBA00022676"/>
    </source>
</evidence>
<evidence type="ECO:0000256" key="1">
    <source>
        <dbReference type="ARBA" id="ARBA00001946"/>
    </source>
</evidence>
<evidence type="ECO:0000256" key="4">
    <source>
        <dbReference type="ARBA" id="ARBA00008391"/>
    </source>
</evidence>
<dbReference type="GO" id="GO:0032263">
    <property type="term" value="P:GMP salvage"/>
    <property type="evidence" value="ECO:0007669"/>
    <property type="project" value="TreeGrafter"/>
</dbReference>
<reference evidence="15" key="1">
    <citation type="journal article" date="2020" name="J. Eukaryot. Microbiol.">
        <title>De novo Sequencing, Assembly and Annotation of the Transcriptome for the Free-Living Testate Amoeba Arcella intermedia.</title>
        <authorList>
            <person name="Ribeiro G.M."/>
            <person name="Porfirio-Sousa A.L."/>
            <person name="Maurer-Alcala X.X."/>
            <person name="Katz L.A."/>
            <person name="Lahr D.J.G."/>
        </authorList>
    </citation>
    <scope>NUCLEOTIDE SEQUENCE</scope>
</reference>
<evidence type="ECO:0000256" key="2">
    <source>
        <dbReference type="ARBA" id="ARBA00004496"/>
    </source>
</evidence>
<dbReference type="InterPro" id="IPR050408">
    <property type="entry name" value="HGPRT"/>
</dbReference>
<comment type="similarity">
    <text evidence="4 13">Belongs to the purine/pyrimidine phosphoribosyltransferase family.</text>
</comment>
<dbReference type="AlphaFoldDB" id="A0A6B2LLP0"/>
<dbReference type="PANTHER" id="PTHR43340">
    <property type="entry name" value="HYPOXANTHINE-GUANINE PHOSPHORIBOSYLTRANSFERASE"/>
    <property type="match status" value="1"/>
</dbReference>
<comment type="pathway">
    <text evidence="3 13">Purine metabolism; IMP biosynthesis via salvage pathway; IMP from hypoxanthine: step 1/1.</text>
</comment>
<sequence>MISEEQIKVKVRELAERIGKDYEGKGEVILLGIMHGAFIFMADLAREIKGVPVRVDFMSVSSYGNEVSSSGVVKVLLDCKHSIRGKHVLVVEDIIDSGLTLKYLLELLKSRNPASLEICVLMRKKPEIAVDVKYLGFEVDKSAFVVGYGLDYAGMYRCLPYVGILKPEVYRKKSD</sequence>
<dbReference type="EC" id="2.4.2.8" evidence="5 13"/>
<proteinExistence type="inferred from homology"/>
<evidence type="ECO:0000313" key="15">
    <source>
        <dbReference type="EMBL" id="NDV37727.1"/>
    </source>
</evidence>
<dbReference type="Pfam" id="PF00156">
    <property type="entry name" value="Pribosyltran"/>
    <property type="match status" value="1"/>
</dbReference>
<comment type="catalytic activity">
    <reaction evidence="13">
        <text>IMP + diphosphate = hypoxanthine + 5-phospho-alpha-D-ribose 1-diphosphate</text>
        <dbReference type="Rhea" id="RHEA:17973"/>
        <dbReference type="ChEBI" id="CHEBI:17368"/>
        <dbReference type="ChEBI" id="CHEBI:33019"/>
        <dbReference type="ChEBI" id="CHEBI:58017"/>
        <dbReference type="ChEBI" id="CHEBI:58053"/>
        <dbReference type="EC" id="2.4.2.8"/>
    </reaction>
</comment>
<protein>
    <recommendedName>
        <fullName evidence="5 13">Hypoxanthine phosphoribosyltransferase</fullName>
        <ecNumber evidence="5 13">2.4.2.8</ecNumber>
    </recommendedName>
</protein>
<dbReference type="InterPro" id="IPR029057">
    <property type="entry name" value="PRTase-like"/>
</dbReference>
<keyword evidence="8 13" id="KW-0808">Transferase</keyword>
<evidence type="ECO:0000256" key="3">
    <source>
        <dbReference type="ARBA" id="ARBA00004669"/>
    </source>
</evidence>
<evidence type="ECO:0000256" key="13">
    <source>
        <dbReference type="RuleBase" id="RU364099"/>
    </source>
</evidence>
<accession>A0A6B2LLP0</accession>
<keyword evidence="9 13" id="KW-0479">Metal-binding</keyword>
<dbReference type="GO" id="GO:0000166">
    <property type="term" value="F:nucleotide binding"/>
    <property type="evidence" value="ECO:0007669"/>
    <property type="project" value="UniProtKB-KW"/>
</dbReference>
<name>A0A6B2LLP0_9EUKA</name>
<evidence type="ECO:0000256" key="8">
    <source>
        <dbReference type="ARBA" id="ARBA00022679"/>
    </source>
</evidence>